<feature type="region of interest" description="Disordered" evidence="6">
    <location>
        <begin position="98"/>
        <end position="145"/>
    </location>
</feature>
<dbReference type="Proteomes" id="UP000270230">
    <property type="component" value="Unassembled WGS sequence"/>
</dbReference>
<dbReference type="InterPro" id="IPR013083">
    <property type="entry name" value="Znf_RING/FYVE/PHD"/>
</dbReference>
<evidence type="ECO:0000256" key="5">
    <source>
        <dbReference type="RuleBase" id="RU367110"/>
    </source>
</evidence>
<dbReference type="Pfam" id="PF13445">
    <property type="entry name" value="zf-RING_UBOX"/>
    <property type="match status" value="1"/>
</dbReference>
<evidence type="ECO:0000259" key="7">
    <source>
        <dbReference type="PROSITE" id="PS50089"/>
    </source>
</evidence>
<dbReference type="InterPro" id="IPR017907">
    <property type="entry name" value="Znf_RING_CS"/>
</dbReference>
<feature type="domain" description="RING-type" evidence="7">
    <location>
        <begin position="155"/>
        <end position="194"/>
    </location>
</feature>
<evidence type="ECO:0000256" key="1">
    <source>
        <dbReference type="ARBA" id="ARBA00022723"/>
    </source>
</evidence>
<dbReference type="PROSITE" id="PS00518">
    <property type="entry name" value="ZF_RING_1"/>
    <property type="match status" value="1"/>
</dbReference>
<comment type="caution">
    <text evidence="8">The sequence shown here is derived from an EMBL/GenBank/DDBJ whole genome shotgun (WGS) entry which is preliminary data.</text>
</comment>
<dbReference type="GO" id="GO:0008270">
    <property type="term" value="F:zinc ion binding"/>
    <property type="evidence" value="ECO:0007669"/>
    <property type="project" value="UniProtKB-KW"/>
</dbReference>
<feature type="compositionally biased region" description="Basic residues" evidence="6">
    <location>
        <begin position="9"/>
        <end position="23"/>
    </location>
</feature>
<comment type="similarity">
    <text evidence="5">Belongs to the CWC24 family.</text>
</comment>
<sequence>MADAAPPVFKKRGNKGANVRKRPATPPPEDSDAESDYTDDEQGVRVKRRRKEGVKVTAGPRAAADLSKSTAFEADKSANIAANENATATSNWYTEAANAADAAKASAQAARGEQEKDGDGTYKGAAGKNKDKPSNSASDERSEEEKLLENIPFKCIICKEDYKRPIVTRCGHYFCEKCAMTRYMKEKKKGCAQCGADTHGTFNVGKKLNELLEKKRKREEAAADEQDKDS</sequence>
<feature type="compositionally biased region" description="Low complexity" evidence="6">
    <location>
        <begin position="98"/>
        <end position="110"/>
    </location>
</feature>
<keyword evidence="5" id="KW-0539">Nucleus</keyword>
<dbReference type="InterPro" id="IPR027370">
    <property type="entry name" value="Znf-RING_euk"/>
</dbReference>
<keyword evidence="5" id="KW-0508">mRNA splicing</keyword>
<dbReference type="PANTHER" id="PTHR12930:SF0">
    <property type="entry name" value="RING FINGER PROTEIN 113B"/>
    <property type="match status" value="1"/>
</dbReference>
<dbReference type="CDD" id="cd16539">
    <property type="entry name" value="RING-HC_RNF113A_B"/>
    <property type="match status" value="1"/>
</dbReference>
<keyword evidence="3 5" id="KW-0862">Zinc</keyword>
<evidence type="ECO:0000256" key="6">
    <source>
        <dbReference type="SAM" id="MobiDB-lite"/>
    </source>
</evidence>
<name>A0A3M7BT20_HORWE</name>
<dbReference type="Gene3D" id="3.30.40.10">
    <property type="entry name" value="Zinc/RING finger domain, C3HC4 (zinc finger)"/>
    <property type="match status" value="1"/>
</dbReference>
<dbReference type="GO" id="GO:0005684">
    <property type="term" value="C:U2-type spliceosomal complex"/>
    <property type="evidence" value="ECO:0007669"/>
    <property type="project" value="TreeGrafter"/>
</dbReference>
<dbReference type="GO" id="GO:0003677">
    <property type="term" value="F:DNA binding"/>
    <property type="evidence" value="ECO:0007669"/>
    <property type="project" value="UniProtKB-UniRule"/>
</dbReference>
<comment type="subcellular location">
    <subcellularLocation>
        <location evidence="5">Nucleus</location>
    </subcellularLocation>
</comment>
<organism evidence="8 9">
    <name type="scientific">Hortaea werneckii</name>
    <name type="common">Black yeast</name>
    <name type="synonym">Cladosporium werneckii</name>
    <dbReference type="NCBI Taxonomy" id="91943"/>
    <lineage>
        <taxon>Eukaryota</taxon>
        <taxon>Fungi</taxon>
        <taxon>Dikarya</taxon>
        <taxon>Ascomycota</taxon>
        <taxon>Pezizomycotina</taxon>
        <taxon>Dothideomycetes</taxon>
        <taxon>Dothideomycetidae</taxon>
        <taxon>Mycosphaerellales</taxon>
        <taxon>Teratosphaeriaceae</taxon>
        <taxon>Hortaea</taxon>
    </lineage>
</organism>
<feature type="compositionally biased region" description="Acidic residues" evidence="6">
    <location>
        <begin position="29"/>
        <end position="41"/>
    </location>
</feature>
<keyword evidence="1" id="KW-0479">Metal-binding</keyword>
<reference evidence="8 9" key="1">
    <citation type="journal article" date="2018" name="BMC Genomics">
        <title>Genomic evidence for intraspecific hybridization in a clonal and extremely halotolerant yeast.</title>
        <authorList>
            <person name="Gostincar C."/>
            <person name="Stajich J.E."/>
            <person name="Zupancic J."/>
            <person name="Zalar P."/>
            <person name="Gunde-Cimerman N."/>
        </authorList>
    </citation>
    <scope>NUCLEOTIDE SEQUENCE [LARGE SCALE GENOMIC DNA]</scope>
    <source>
        <strain evidence="8 9">EXF-151</strain>
    </source>
</reference>
<dbReference type="PANTHER" id="PTHR12930">
    <property type="entry name" value="ZINC FINGER PROTEIN 183"/>
    <property type="match status" value="1"/>
</dbReference>
<dbReference type="InterPro" id="IPR001841">
    <property type="entry name" value="Znf_RING"/>
</dbReference>
<proteinExistence type="inferred from homology"/>
<dbReference type="SMART" id="SM00184">
    <property type="entry name" value="RING"/>
    <property type="match status" value="1"/>
</dbReference>
<comment type="subunit">
    <text evidence="5">Associated with the spliceosome.</text>
</comment>
<evidence type="ECO:0000313" key="8">
    <source>
        <dbReference type="EMBL" id="RMY42972.1"/>
    </source>
</evidence>
<dbReference type="SUPFAM" id="SSF57850">
    <property type="entry name" value="RING/U-box"/>
    <property type="match status" value="1"/>
</dbReference>
<protein>
    <recommendedName>
        <fullName evidence="5">Pre-mRNA-splicing factor CWC24</fullName>
    </recommendedName>
</protein>
<evidence type="ECO:0000256" key="3">
    <source>
        <dbReference type="ARBA" id="ARBA00022833"/>
    </source>
</evidence>
<dbReference type="OrthoDB" id="25761at2759"/>
<evidence type="ECO:0000313" key="9">
    <source>
        <dbReference type="Proteomes" id="UP000270230"/>
    </source>
</evidence>
<dbReference type="GO" id="GO:0006397">
    <property type="term" value="P:mRNA processing"/>
    <property type="evidence" value="ECO:0007669"/>
    <property type="project" value="UniProtKB-KW"/>
</dbReference>
<dbReference type="InterPro" id="IPR039971">
    <property type="entry name" value="CWC24-like"/>
</dbReference>
<gene>
    <name evidence="8" type="ORF">D0865_11587</name>
</gene>
<accession>A0A3M7BT20</accession>
<dbReference type="PROSITE" id="PS50089">
    <property type="entry name" value="ZF_RING_2"/>
    <property type="match status" value="1"/>
</dbReference>
<dbReference type="GO" id="GO:0034247">
    <property type="term" value="P:snoRNA splicing"/>
    <property type="evidence" value="ECO:0007669"/>
    <property type="project" value="TreeGrafter"/>
</dbReference>
<keyword evidence="2 4" id="KW-0863">Zinc-finger</keyword>
<keyword evidence="5" id="KW-0747">Spliceosome</keyword>
<feature type="region of interest" description="Disordered" evidence="6">
    <location>
        <begin position="1"/>
        <end position="71"/>
    </location>
</feature>
<keyword evidence="5" id="KW-0238">DNA-binding</keyword>
<evidence type="ECO:0000256" key="2">
    <source>
        <dbReference type="ARBA" id="ARBA00022771"/>
    </source>
</evidence>
<evidence type="ECO:0000256" key="4">
    <source>
        <dbReference type="PROSITE-ProRule" id="PRU00175"/>
    </source>
</evidence>
<dbReference type="AlphaFoldDB" id="A0A3M7BT20"/>
<dbReference type="EMBL" id="QWIN01001255">
    <property type="protein sequence ID" value="RMY42972.1"/>
    <property type="molecule type" value="Genomic_DNA"/>
</dbReference>
<feature type="compositionally biased region" description="Basic and acidic residues" evidence="6">
    <location>
        <begin position="128"/>
        <end position="145"/>
    </location>
</feature>
<keyword evidence="5" id="KW-0507">mRNA processing</keyword>
<comment type="function">
    <text evidence="5">Involved in pre-mRNA splicing.</text>
</comment>